<protein>
    <submittedName>
        <fullName evidence="1">Uncharacterized protein</fullName>
    </submittedName>
</protein>
<dbReference type="PATRIC" id="fig|859350.6.peg.1218"/>
<dbReference type="EMBL" id="AEXL02000098">
    <property type="protein sequence ID" value="EIJ65776.1"/>
    <property type="molecule type" value="Genomic_DNA"/>
</dbReference>
<organism evidence="1 2">
    <name type="scientific">Candidatus Nitrosopumilus salarius BD31</name>
    <dbReference type="NCBI Taxonomy" id="859350"/>
    <lineage>
        <taxon>Archaea</taxon>
        <taxon>Nitrososphaerota</taxon>
        <taxon>Nitrososphaeria</taxon>
        <taxon>Nitrosopumilales</taxon>
        <taxon>Nitrosopumilaceae</taxon>
        <taxon>Nitrosopumilus</taxon>
    </lineage>
</organism>
<evidence type="ECO:0000313" key="2">
    <source>
        <dbReference type="Proteomes" id="UP000003423"/>
    </source>
</evidence>
<evidence type="ECO:0000313" key="1">
    <source>
        <dbReference type="EMBL" id="EIJ65776.1"/>
    </source>
</evidence>
<dbReference type="Proteomes" id="UP000003423">
    <property type="component" value="Unassembled WGS sequence"/>
</dbReference>
<dbReference type="AlphaFoldDB" id="I3D233"/>
<gene>
    <name evidence="1" type="ORF">BD31_I0839</name>
</gene>
<name>I3D233_9ARCH</name>
<keyword evidence="2" id="KW-1185">Reference proteome</keyword>
<sequence length="95" mass="11025">MQILLLIFRKAFKKFTGKNIVKITDSGIFTKDGGLSKNYSELFEKYEEMGTDYGIILDVLKNKKKTIQSAKKCNQRIQKEKKVIQINWGCSRKNC</sequence>
<dbReference type="RefSeq" id="WP_008299791.1">
    <property type="nucleotide sequence ID" value="NZ_AEXL02000098.1"/>
</dbReference>
<comment type="caution">
    <text evidence="1">The sequence shown here is derived from an EMBL/GenBank/DDBJ whole genome shotgun (WGS) entry which is preliminary data.</text>
</comment>
<reference evidence="1 2" key="1">
    <citation type="journal article" date="2012" name="J. Bacteriol.">
        <title>Genome sequence of "Candidatus Nitrosopumilus salaria" BD31, an ammonia-oxidizing archaeon from the San Francisco Bay estuary.</title>
        <authorList>
            <person name="Mosier A.C."/>
            <person name="Allen E.E."/>
            <person name="Kim M."/>
            <person name="Ferriera S."/>
            <person name="Francis C.A."/>
        </authorList>
    </citation>
    <scope>NUCLEOTIDE SEQUENCE [LARGE SCALE GENOMIC DNA]</scope>
    <source>
        <strain evidence="1 2">BD31</strain>
    </source>
</reference>
<proteinExistence type="predicted"/>
<accession>I3D233</accession>